<evidence type="ECO:0000313" key="9">
    <source>
        <dbReference type="Proteomes" id="UP001058713"/>
    </source>
</evidence>
<dbReference type="NCBIfam" id="NF037997">
    <property type="entry name" value="Na_Pi_symport"/>
    <property type="match status" value="1"/>
</dbReference>
<evidence type="ECO:0000256" key="3">
    <source>
        <dbReference type="ARBA" id="ARBA00022692"/>
    </source>
</evidence>
<feature type="transmembrane region" description="Helical" evidence="7">
    <location>
        <begin position="291"/>
        <end position="313"/>
    </location>
</feature>
<dbReference type="EMBL" id="CP081077">
    <property type="protein sequence ID" value="UWQ56534.1"/>
    <property type="molecule type" value="Genomic_DNA"/>
</dbReference>
<evidence type="ECO:0000256" key="2">
    <source>
        <dbReference type="ARBA" id="ARBA00022475"/>
    </source>
</evidence>
<dbReference type="InterPro" id="IPR003841">
    <property type="entry name" value="Na/Pi_transpt"/>
</dbReference>
<feature type="transmembrane region" description="Helical" evidence="7">
    <location>
        <begin position="260"/>
        <end position="285"/>
    </location>
</feature>
<proteinExistence type="predicted"/>
<keyword evidence="2" id="KW-1003">Cell membrane</keyword>
<feature type="region of interest" description="Disordered" evidence="6">
    <location>
        <begin position="531"/>
        <end position="550"/>
    </location>
</feature>
<sequence>MLSRSDSGTLFQMYWNVLPALGGIGLFLIGMLLLTGGLKTLAGARLRSILGRFTSTPATGAATGAVTTAAIQSSSATTVAAVGFVASGLLTFPQALGIIFGANIGTTMTGWLVAILGFKLDLGQAMLPVILLGALLALSGKRKISYLGQALAGFSLIFIGIEQMKSGLEAFQGIVTPADFPSDSWAGRLKLVALGVLITLVTQSSSAGVATALAALSAGAVNFPQAAALVIGMDVGTTFTAVLATLGGGTMARRTGVAHVIYNLMTGVMAFFLLGPFAAAVSYWHGSAQPLTALVAFHSIFNLLGVILILPFARPFARLIEFLVPDRGAALTQSLGHLILRDPAAATAAAKVAVNRITAAAVHHLRTLTGAPVPGNSGYEWGHISAAVTETSTYLDKIELSGNASAEFAEIKGMYHILDHLDRLLYRCTQTDRISELPNDGRLRRLTGLLALATAGFENVTRPEDCEKTLNRVRRVTRAQRSSQRDRLISEAAEGTLPDETAWTRLDAVRWLHRVSYHLWRIRLHLNLLENSSPGPRARTEKAELDPGPD</sequence>
<dbReference type="Proteomes" id="UP001058713">
    <property type="component" value="Plasmid unnamed7"/>
</dbReference>
<organism evidence="8 9">
    <name type="scientific">Leisingera caerulea</name>
    <name type="common">Phaeobacter caeruleus</name>
    <dbReference type="NCBI Taxonomy" id="506591"/>
    <lineage>
        <taxon>Bacteria</taxon>
        <taxon>Pseudomonadati</taxon>
        <taxon>Pseudomonadota</taxon>
        <taxon>Alphaproteobacteria</taxon>
        <taxon>Rhodobacterales</taxon>
        <taxon>Roseobacteraceae</taxon>
        <taxon>Leisingera</taxon>
    </lineage>
</organism>
<evidence type="ECO:0000256" key="7">
    <source>
        <dbReference type="SAM" id="Phobius"/>
    </source>
</evidence>
<protein>
    <submittedName>
        <fullName evidence="8">Na/Pi symporter</fullName>
    </submittedName>
</protein>
<keyword evidence="3 7" id="KW-0812">Transmembrane</keyword>
<dbReference type="GO" id="GO:0005886">
    <property type="term" value="C:plasma membrane"/>
    <property type="evidence" value="ECO:0007669"/>
    <property type="project" value="UniProtKB-SubCell"/>
</dbReference>
<accession>A0A9Q9HK40</accession>
<dbReference type="PANTHER" id="PTHR10010:SF46">
    <property type="entry name" value="SODIUM-DEPENDENT PHOSPHATE TRANSPORT PROTEIN 2B"/>
    <property type="match status" value="1"/>
</dbReference>
<feature type="compositionally biased region" description="Basic and acidic residues" evidence="6">
    <location>
        <begin position="538"/>
        <end position="550"/>
    </location>
</feature>
<gene>
    <name evidence="8" type="ORF">K3721_21925</name>
</gene>
<evidence type="ECO:0000256" key="6">
    <source>
        <dbReference type="SAM" id="MobiDB-lite"/>
    </source>
</evidence>
<feature type="transmembrane region" description="Helical" evidence="7">
    <location>
        <begin position="77"/>
        <end position="100"/>
    </location>
</feature>
<dbReference type="GO" id="GO:0044341">
    <property type="term" value="P:sodium-dependent phosphate transport"/>
    <property type="evidence" value="ECO:0007669"/>
    <property type="project" value="InterPro"/>
</dbReference>
<reference evidence="8" key="1">
    <citation type="submission" date="2021-08" db="EMBL/GenBank/DDBJ databases">
        <authorList>
            <person name="Nwanade C."/>
            <person name="Wang M."/>
            <person name="Masoudi A."/>
            <person name="Yu Z."/>
            <person name="Liu J."/>
        </authorList>
    </citation>
    <scope>NUCLEOTIDE SEQUENCE</scope>
    <source>
        <strain evidence="8">S122</strain>
        <plasmid evidence="8">unnamed7</plasmid>
    </source>
</reference>
<evidence type="ECO:0000313" key="8">
    <source>
        <dbReference type="EMBL" id="UWQ56534.1"/>
    </source>
</evidence>
<keyword evidence="5 7" id="KW-0472">Membrane</keyword>
<name>A0A9Q9HK40_LEICA</name>
<evidence type="ECO:0000256" key="5">
    <source>
        <dbReference type="ARBA" id="ARBA00023136"/>
    </source>
</evidence>
<dbReference type="Pfam" id="PF02690">
    <property type="entry name" value="Na_Pi_cotrans"/>
    <property type="match status" value="2"/>
</dbReference>
<comment type="subcellular location">
    <subcellularLocation>
        <location evidence="1">Cell membrane</location>
        <topology evidence="1">Multi-pass membrane protein</topology>
    </subcellularLocation>
</comment>
<feature type="transmembrane region" description="Helical" evidence="7">
    <location>
        <begin position="226"/>
        <end position="248"/>
    </location>
</feature>
<keyword evidence="4 7" id="KW-1133">Transmembrane helix</keyword>
<geneLocation type="plasmid" evidence="8 9">
    <name>unnamed7</name>
</geneLocation>
<feature type="transmembrane region" description="Helical" evidence="7">
    <location>
        <begin position="112"/>
        <end position="138"/>
    </location>
</feature>
<evidence type="ECO:0000256" key="1">
    <source>
        <dbReference type="ARBA" id="ARBA00004651"/>
    </source>
</evidence>
<evidence type="ECO:0000256" key="4">
    <source>
        <dbReference type="ARBA" id="ARBA00022989"/>
    </source>
</evidence>
<keyword evidence="8" id="KW-0614">Plasmid</keyword>
<dbReference type="AlphaFoldDB" id="A0A9Q9HK40"/>
<dbReference type="GO" id="GO:0005436">
    <property type="term" value="F:sodium:phosphate symporter activity"/>
    <property type="evidence" value="ECO:0007669"/>
    <property type="project" value="InterPro"/>
</dbReference>
<dbReference type="KEGG" id="lcae:K3721_21925"/>
<feature type="transmembrane region" description="Helical" evidence="7">
    <location>
        <begin position="20"/>
        <end position="38"/>
    </location>
</feature>
<dbReference type="PANTHER" id="PTHR10010">
    <property type="entry name" value="SOLUTE CARRIER FAMILY 34 SODIUM PHOSPHATE , MEMBER 2-RELATED"/>
    <property type="match status" value="1"/>
</dbReference>
<feature type="transmembrane region" description="Helical" evidence="7">
    <location>
        <begin position="191"/>
        <end position="214"/>
    </location>
</feature>